<accession>A0AAF3EVX7</accession>
<dbReference type="WBParaSite" id="MBELARI_LOCUS18348">
    <property type="protein sequence ID" value="MBELARI_LOCUS18348"/>
    <property type="gene ID" value="MBELARI_LOCUS18348"/>
</dbReference>
<feature type="transmembrane region" description="Helical" evidence="1">
    <location>
        <begin position="265"/>
        <end position="282"/>
    </location>
</feature>
<evidence type="ECO:0000256" key="1">
    <source>
        <dbReference type="SAM" id="Phobius"/>
    </source>
</evidence>
<dbReference type="AlphaFoldDB" id="A0AAF3EVX7"/>
<feature type="transmembrane region" description="Helical" evidence="1">
    <location>
        <begin position="140"/>
        <end position="156"/>
    </location>
</feature>
<name>A0AAF3EVX7_9BILA</name>
<organism evidence="2 3">
    <name type="scientific">Mesorhabditis belari</name>
    <dbReference type="NCBI Taxonomy" id="2138241"/>
    <lineage>
        <taxon>Eukaryota</taxon>
        <taxon>Metazoa</taxon>
        <taxon>Ecdysozoa</taxon>
        <taxon>Nematoda</taxon>
        <taxon>Chromadorea</taxon>
        <taxon>Rhabditida</taxon>
        <taxon>Rhabditina</taxon>
        <taxon>Rhabditomorpha</taxon>
        <taxon>Rhabditoidea</taxon>
        <taxon>Rhabditidae</taxon>
        <taxon>Mesorhabditinae</taxon>
        <taxon>Mesorhabditis</taxon>
    </lineage>
</organism>
<evidence type="ECO:0000313" key="3">
    <source>
        <dbReference type="WBParaSite" id="MBELARI_LOCUS18348"/>
    </source>
</evidence>
<keyword evidence="1" id="KW-1133">Transmembrane helix</keyword>
<feature type="transmembrane region" description="Helical" evidence="1">
    <location>
        <begin position="59"/>
        <end position="82"/>
    </location>
</feature>
<dbReference type="Proteomes" id="UP000887575">
    <property type="component" value="Unassembled WGS sequence"/>
</dbReference>
<feature type="transmembrane region" description="Helical" evidence="1">
    <location>
        <begin position="228"/>
        <end position="245"/>
    </location>
</feature>
<feature type="transmembrane region" description="Helical" evidence="1">
    <location>
        <begin position="108"/>
        <end position="128"/>
    </location>
</feature>
<evidence type="ECO:0000313" key="2">
    <source>
        <dbReference type="Proteomes" id="UP000887575"/>
    </source>
</evidence>
<keyword evidence="2" id="KW-1185">Reference proteome</keyword>
<keyword evidence="1" id="KW-0472">Membrane</keyword>
<reference evidence="3" key="1">
    <citation type="submission" date="2024-02" db="UniProtKB">
        <authorList>
            <consortium name="WormBaseParasite"/>
        </authorList>
    </citation>
    <scope>IDENTIFICATION</scope>
</reference>
<protein>
    <submittedName>
        <fullName evidence="3">Uncharacterized protein</fullName>
    </submittedName>
</protein>
<feature type="transmembrane region" description="Helical" evidence="1">
    <location>
        <begin position="23"/>
        <end position="47"/>
    </location>
</feature>
<sequence>MVSSTVLKIRHPLFHLHRLPFDVLLLLSYALISFTFYLLVATVFLRFRQKCKFIEKPFVVLLIAKIPTDLLLILLSVIQIYIEYAFYHHIQLPQYRPSYKIFTCFVELIEHIVCQQCLSLIFCAFTTFTHERLIQVWTNTRIILVTIIQIVIAIFLDGPKLLKFCYNSTPDVFVLHAARLEDSKGKDVLESSSLLILCGFLSMMTVYSREKNRQLIIYDRNNSKDFRVLVSILIGFIFHVGRQFVSDSTRDSVKEIHDFSSNYRCHTLIIFSSITPWALITFHKTIRKRIFDITCLNQVLSISLKKKNSTKILIYEDEIDKCFSLYGRPDDPVAL</sequence>
<keyword evidence="1" id="KW-0812">Transmembrane</keyword>
<proteinExistence type="predicted"/>
<feature type="transmembrane region" description="Helical" evidence="1">
    <location>
        <begin position="188"/>
        <end position="207"/>
    </location>
</feature>